<dbReference type="OrthoDB" id="9769774at2"/>
<gene>
    <name evidence="2" type="ORF">FD02_GL001783</name>
</gene>
<reference evidence="2 3" key="1">
    <citation type="journal article" date="2015" name="Genome Announc.">
        <title>Expanding the biotechnology potential of lactobacilli through comparative genomics of 213 strains and associated genera.</title>
        <authorList>
            <person name="Sun Z."/>
            <person name="Harris H.M."/>
            <person name="McCann A."/>
            <person name="Guo C."/>
            <person name="Argimon S."/>
            <person name="Zhang W."/>
            <person name="Yang X."/>
            <person name="Jeffery I.B."/>
            <person name="Cooney J.C."/>
            <person name="Kagawa T.F."/>
            <person name="Liu W."/>
            <person name="Song Y."/>
            <person name="Salvetti E."/>
            <person name="Wrobel A."/>
            <person name="Rasinkangas P."/>
            <person name="Parkhill J."/>
            <person name="Rea M.C."/>
            <person name="O'Sullivan O."/>
            <person name="Ritari J."/>
            <person name="Douillard F.P."/>
            <person name="Paul Ross R."/>
            <person name="Yang R."/>
            <person name="Briner A.E."/>
            <person name="Felis G.E."/>
            <person name="de Vos W.M."/>
            <person name="Barrangou R."/>
            <person name="Klaenhammer T.R."/>
            <person name="Caufield P.W."/>
            <person name="Cui Y."/>
            <person name="Zhang H."/>
            <person name="O'Toole P.W."/>
        </authorList>
    </citation>
    <scope>NUCLEOTIDE SEQUENCE [LARGE SCALE GENOMIC DNA]</scope>
    <source>
        <strain evidence="2 3">JCM 17158</strain>
    </source>
</reference>
<organism evidence="2 3">
    <name type="scientific">Lacticaseibacillus nasuensis JCM 17158</name>
    <dbReference type="NCBI Taxonomy" id="1291734"/>
    <lineage>
        <taxon>Bacteria</taxon>
        <taxon>Bacillati</taxon>
        <taxon>Bacillota</taxon>
        <taxon>Bacilli</taxon>
        <taxon>Lactobacillales</taxon>
        <taxon>Lactobacillaceae</taxon>
        <taxon>Lacticaseibacillus</taxon>
    </lineage>
</organism>
<dbReference type="STRING" id="1291734.FD02_GL001783"/>
<dbReference type="PATRIC" id="fig|1291734.4.peg.1831"/>
<dbReference type="Pfam" id="PF13596">
    <property type="entry name" value="PAS_10"/>
    <property type="match status" value="1"/>
</dbReference>
<evidence type="ECO:0000256" key="1">
    <source>
        <dbReference type="SAM" id="MobiDB-lite"/>
    </source>
</evidence>
<evidence type="ECO:0000313" key="2">
    <source>
        <dbReference type="EMBL" id="KRK73950.1"/>
    </source>
</evidence>
<dbReference type="RefSeq" id="WP_054721572.1">
    <property type="nucleotide sequence ID" value="NZ_AZDJ01000003.1"/>
</dbReference>
<accession>A0A0R1JRP5</accession>
<feature type="compositionally biased region" description="Low complexity" evidence="1">
    <location>
        <begin position="176"/>
        <end position="190"/>
    </location>
</feature>
<feature type="compositionally biased region" description="Low complexity" evidence="1">
    <location>
        <begin position="141"/>
        <end position="161"/>
    </location>
</feature>
<name>A0A0R1JRP5_9LACO</name>
<feature type="region of interest" description="Disordered" evidence="1">
    <location>
        <begin position="141"/>
        <end position="205"/>
    </location>
</feature>
<dbReference type="Proteomes" id="UP000051804">
    <property type="component" value="Unassembled WGS sequence"/>
</dbReference>
<proteinExistence type="predicted"/>
<protein>
    <submittedName>
        <fullName evidence="2">NADPH-dependent FMN reductase</fullName>
    </submittedName>
</protein>
<sequence>MVDAYPYIAEAAIKFPTGRLSLVEIQQIFQTIPFELDLIDQTDRFVWFSNQKQRLHPRTVATLGQTAQEAHPAQAWPAVRAIIDSFKAGTQDAVSRPATVNGQRVLIQYFALRDPSGGYLGTLQFTGSIEPILAAKEAGGWADGDSAASSPAGSDAASGASVHPATGVAADSGVIDGDTGASTTTPAGPANDAGVADADTGASEE</sequence>
<dbReference type="EMBL" id="AZDJ01000003">
    <property type="protein sequence ID" value="KRK73950.1"/>
    <property type="molecule type" value="Genomic_DNA"/>
</dbReference>
<dbReference type="Gene3D" id="3.30.450.20">
    <property type="entry name" value="PAS domain"/>
    <property type="match status" value="1"/>
</dbReference>
<dbReference type="AlphaFoldDB" id="A0A0R1JRP5"/>
<comment type="caution">
    <text evidence="2">The sequence shown here is derived from an EMBL/GenBank/DDBJ whole genome shotgun (WGS) entry which is preliminary data.</text>
</comment>
<keyword evidence="3" id="KW-1185">Reference proteome</keyword>
<evidence type="ECO:0000313" key="3">
    <source>
        <dbReference type="Proteomes" id="UP000051804"/>
    </source>
</evidence>